<dbReference type="PANTHER" id="PTHR43445:SF3">
    <property type="entry name" value="UDP-N-ACETYLMURAMATE--L-ALANINE LIGASE"/>
    <property type="match status" value="1"/>
</dbReference>
<keyword evidence="13" id="KW-1185">Reference proteome</keyword>
<sequence length="464" mass="49337">MANRKSCFFVGIGGSGMMPLSLILAKRGYRVAGSDRSLDQARLPAKFEALERRGIRLFPQDGSGITSPNQIVIASTAVEETVPDMVAATRMGAERMSRAEMLSRLFNESTMRIGVAGTSGKSTVTGMIGWILHAVGRDPTVMNGAVMKNFVAPDAPFASALVGEGDAFVSEVDESDGSIALYSPDVAVLNNVSLDHKSLEELRRLFGDFAAKAKTAVVNVGDAETAALAAGLNRENLFTFAVEGEADMVAENLSPEPFAIGFDLVTGGECRRVRLAVPGRHNVANALAAIGAAMAAGIPRDIAAEAVQGFAGLKRRFELVGEANGVAIIDDFGHNPDKIAATLDTLHEFPGRLLLMFQPHGYGPLKVMRRELVEMFAKKLKREDQLVLPDPVYQGGTVAREVTSADIVADIAATDADARYIPDRDSAAAHLVATARPGDRIVLMGARDDTLSQLAARMLDDLTS</sequence>
<keyword evidence="5" id="KW-0133">Cell shape</keyword>
<evidence type="ECO:0000256" key="2">
    <source>
        <dbReference type="ARBA" id="ARBA00022618"/>
    </source>
</evidence>
<gene>
    <name evidence="12" type="ORF">RPR59_12525</name>
</gene>
<dbReference type="SUPFAM" id="SSF53623">
    <property type="entry name" value="MurD-like peptide ligases, catalytic domain"/>
    <property type="match status" value="1"/>
</dbReference>
<dbReference type="InterPro" id="IPR036615">
    <property type="entry name" value="Mur_ligase_C_dom_sf"/>
</dbReference>
<evidence type="ECO:0000256" key="5">
    <source>
        <dbReference type="ARBA" id="ARBA00022960"/>
    </source>
</evidence>
<evidence type="ECO:0000259" key="10">
    <source>
        <dbReference type="Pfam" id="PF02875"/>
    </source>
</evidence>
<feature type="domain" description="Mur ligase C-terminal" evidence="10">
    <location>
        <begin position="315"/>
        <end position="447"/>
    </location>
</feature>
<accession>A0ABZ0B8A9</accession>
<evidence type="ECO:0000256" key="7">
    <source>
        <dbReference type="ARBA" id="ARBA00023306"/>
    </source>
</evidence>
<evidence type="ECO:0000256" key="4">
    <source>
        <dbReference type="ARBA" id="ARBA00022840"/>
    </source>
</evidence>
<dbReference type="InterPro" id="IPR036565">
    <property type="entry name" value="Mur-like_cat_sf"/>
</dbReference>
<keyword evidence="3" id="KW-0547">Nucleotide-binding</keyword>
<evidence type="ECO:0000256" key="6">
    <source>
        <dbReference type="ARBA" id="ARBA00022984"/>
    </source>
</evidence>
<protein>
    <submittedName>
        <fullName evidence="12">Mur ligase family protein</fullName>
    </submittedName>
</protein>
<dbReference type="InterPro" id="IPR004101">
    <property type="entry name" value="Mur_ligase_C"/>
</dbReference>
<evidence type="ECO:0000256" key="1">
    <source>
        <dbReference type="ARBA" id="ARBA00022598"/>
    </source>
</evidence>
<dbReference type="RefSeq" id="WP_313914551.1">
    <property type="nucleotide sequence ID" value="NZ_CP135076.1"/>
</dbReference>
<dbReference type="InterPro" id="IPR000713">
    <property type="entry name" value="Mur_ligase_N"/>
</dbReference>
<feature type="domain" description="Mur ligase N-terminal catalytic" evidence="9">
    <location>
        <begin position="9"/>
        <end position="108"/>
    </location>
</feature>
<evidence type="ECO:0000259" key="9">
    <source>
        <dbReference type="Pfam" id="PF01225"/>
    </source>
</evidence>
<dbReference type="Gene3D" id="3.40.1190.10">
    <property type="entry name" value="Mur-like, catalytic domain"/>
    <property type="match status" value="1"/>
</dbReference>
<keyword evidence="2" id="KW-0132">Cell division</keyword>
<dbReference type="Proteomes" id="UP001302249">
    <property type="component" value="Chromosome"/>
</dbReference>
<name>A0ABZ0B8A9_9SPHN</name>
<dbReference type="Gene3D" id="3.90.190.20">
    <property type="entry name" value="Mur ligase, C-terminal domain"/>
    <property type="match status" value="1"/>
</dbReference>
<evidence type="ECO:0000256" key="8">
    <source>
        <dbReference type="ARBA" id="ARBA00023316"/>
    </source>
</evidence>
<evidence type="ECO:0000259" key="11">
    <source>
        <dbReference type="Pfam" id="PF08245"/>
    </source>
</evidence>
<organism evidence="12 13">
    <name type="scientific">Stakelama saccharophila</name>
    <dbReference type="NCBI Taxonomy" id="3075605"/>
    <lineage>
        <taxon>Bacteria</taxon>
        <taxon>Pseudomonadati</taxon>
        <taxon>Pseudomonadota</taxon>
        <taxon>Alphaproteobacteria</taxon>
        <taxon>Sphingomonadales</taxon>
        <taxon>Sphingomonadaceae</taxon>
        <taxon>Stakelama</taxon>
    </lineage>
</organism>
<keyword evidence="4" id="KW-0067">ATP-binding</keyword>
<dbReference type="Gene3D" id="3.40.50.720">
    <property type="entry name" value="NAD(P)-binding Rossmann-like Domain"/>
    <property type="match status" value="1"/>
</dbReference>
<dbReference type="EMBL" id="CP135076">
    <property type="protein sequence ID" value="WNO53260.1"/>
    <property type="molecule type" value="Genomic_DNA"/>
</dbReference>
<dbReference type="Pfam" id="PF02875">
    <property type="entry name" value="Mur_ligase_C"/>
    <property type="match status" value="1"/>
</dbReference>
<dbReference type="SUPFAM" id="SSF51984">
    <property type="entry name" value="MurCD N-terminal domain"/>
    <property type="match status" value="1"/>
</dbReference>
<keyword evidence="7" id="KW-0131">Cell cycle</keyword>
<dbReference type="GO" id="GO:0016874">
    <property type="term" value="F:ligase activity"/>
    <property type="evidence" value="ECO:0007669"/>
    <property type="project" value="UniProtKB-KW"/>
</dbReference>
<proteinExistence type="predicted"/>
<dbReference type="InterPro" id="IPR013221">
    <property type="entry name" value="Mur_ligase_cen"/>
</dbReference>
<dbReference type="InterPro" id="IPR050061">
    <property type="entry name" value="MurCDEF_pg_biosynth"/>
</dbReference>
<keyword evidence="6" id="KW-0573">Peptidoglycan synthesis</keyword>
<dbReference type="SUPFAM" id="SSF53244">
    <property type="entry name" value="MurD-like peptide ligases, peptide-binding domain"/>
    <property type="match status" value="1"/>
</dbReference>
<evidence type="ECO:0000313" key="13">
    <source>
        <dbReference type="Proteomes" id="UP001302249"/>
    </source>
</evidence>
<feature type="domain" description="Mur ligase central" evidence="11">
    <location>
        <begin position="115"/>
        <end position="293"/>
    </location>
</feature>
<evidence type="ECO:0000256" key="3">
    <source>
        <dbReference type="ARBA" id="ARBA00022741"/>
    </source>
</evidence>
<reference evidence="12 13" key="1">
    <citation type="submission" date="2023-09" db="EMBL/GenBank/DDBJ databases">
        <authorList>
            <person name="Rey-Velasco X."/>
        </authorList>
    </citation>
    <scope>NUCLEOTIDE SEQUENCE [LARGE SCALE GENOMIC DNA]</scope>
    <source>
        <strain evidence="12 13">W311</strain>
    </source>
</reference>
<keyword evidence="1 12" id="KW-0436">Ligase</keyword>
<keyword evidence="8" id="KW-0961">Cell wall biogenesis/degradation</keyword>
<dbReference type="Pfam" id="PF08245">
    <property type="entry name" value="Mur_ligase_M"/>
    <property type="match status" value="1"/>
</dbReference>
<evidence type="ECO:0000313" key="12">
    <source>
        <dbReference type="EMBL" id="WNO53260.1"/>
    </source>
</evidence>
<dbReference type="Pfam" id="PF01225">
    <property type="entry name" value="Mur_ligase"/>
    <property type="match status" value="1"/>
</dbReference>
<dbReference type="PANTHER" id="PTHR43445">
    <property type="entry name" value="UDP-N-ACETYLMURAMATE--L-ALANINE LIGASE-RELATED"/>
    <property type="match status" value="1"/>
</dbReference>